<name>A0ABP0NAI2_9DINO</name>
<reference evidence="1 2" key="1">
    <citation type="submission" date="2024-02" db="EMBL/GenBank/DDBJ databases">
        <authorList>
            <person name="Chen Y."/>
            <person name="Shah S."/>
            <person name="Dougan E. K."/>
            <person name="Thang M."/>
            <person name="Chan C."/>
        </authorList>
    </citation>
    <scope>NUCLEOTIDE SEQUENCE [LARGE SCALE GENOMIC DNA]</scope>
</reference>
<evidence type="ECO:0000313" key="2">
    <source>
        <dbReference type="Proteomes" id="UP001642464"/>
    </source>
</evidence>
<evidence type="ECO:0000313" key="1">
    <source>
        <dbReference type="EMBL" id="CAK9060790.1"/>
    </source>
</evidence>
<accession>A0ABP0NAI2</accession>
<comment type="caution">
    <text evidence="1">The sequence shown here is derived from an EMBL/GenBank/DDBJ whole genome shotgun (WGS) entry which is preliminary data.</text>
</comment>
<keyword evidence="2" id="KW-1185">Reference proteome</keyword>
<feature type="non-terminal residue" evidence="1">
    <location>
        <position position="183"/>
    </location>
</feature>
<sequence>GAGLIGALRLDPRVLLFLSIRPRLKHWRGRVAARGQGPKCHEPGTWILGDGRRLPGIALDTLGMQDVWRVQRRGRVHFAGRRGHATDDHPWHFTASNLCGPFYGGLLRGTDPSLLAGMARTSWQPQLERLECDSSRHGAFGRKCWIHLGSGARGCGFLLALGFRGSSHCLWWQCTALCGIWWP</sequence>
<protein>
    <submittedName>
        <fullName evidence="1">Uncharacterized protein</fullName>
    </submittedName>
</protein>
<gene>
    <name evidence="1" type="ORF">SCF082_LOCUS31954</name>
</gene>
<dbReference type="Proteomes" id="UP001642464">
    <property type="component" value="Unassembled WGS sequence"/>
</dbReference>
<feature type="non-terminal residue" evidence="1">
    <location>
        <position position="1"/>
    </location>
</feature>
<dbReference type="EMBL" id="CAXAMM010027424">
    <property type="protein sequence ID" value="CAK9060790.1"/>
    <property type="molecule type" value="Genomic_DNA"/>
</dbReference>
<proteinExistence type="predicted"/>
<organism evidence="1 2">
    <name type="scientific">Durusdinium trenchii</name>
    <dbReference type="NCBI Taxonomy" id="1381693"/>
    <lineage>
        <taxon>Eukaryota</taxon>
        <taxon>Sar</taxon>
        <taxon>Alveolata</taxon>
        <taxon>Dinophyceae</taxon>
        <taxon>Suessiales</taxon>
        <taxon>Symbiodiniaceae</taxon>
        <taxon>Durusdinium</taxon>
    </lineage>
</organism>